<dbReference type="SUPFAM" id="SSF52172">
    <property type="entry name" value="CheY-like"/>
    <property type="match status" value="1"/>
</dbReference>
<name>A0ABU3GQQ7_9SPHI</name>
<evidence type="ECO:0000313" key="7">
    <source>
        <dbReference type="Proteomes" id="UP001258315"/>
    </source>
</evidence>
<accession>A0ABU3GQQ7</accession>
<dbReference type="PRINTS" id="PR00038">
    <property type="entry name" value="HTHLUXR"/>
</dbReference>
<dbReference type="Pfam" id="PF00196">
    <property type="entry name" value="GerE"/>
    <property type="match status" value="1"/>
</dbReference>
<feature type="modified residue" description="4-aspartylphosphate" evidence="3">
    <location>
        <position position="58"/>
    </location>
</feature>
<feature type="domain" description="HTH luxR-type" evidence="4">
    <location>
        <begin position="156"/>
        <end position="216"/>
    </location>
</feature>
<dbReference type="CDD" id="cd17535">
    <property type="entry name" value="REC_NarL-like"/>
    <property type="match status" value="1"/>
</dbReference>
<dbReference type="SMART" id="SM00448">
    <property type="entry name" value="REC"/>
    <property type="match status" value="1"/>
</dbReference>
<dbReference type="RefSeq" id="WP_311948286.1">
    <property type="nucleotide sequence ID" value="NZ_JAVLVU010000001.1"/>
</dbReference>
<dbReference type="PANTHER" id="PTHR43214">
    <property type="entry name" value="TWO-COMPONENT RESPONSE REGULATOR"/>
    <property type="match status" value="1"/>
</dbReference>
<dbReference type="Gene3D" id="3.40.50.2300">
    <property type="match status" value="1"/>
</dbReference>
<dbReference type="GO" id="GO:0003677">
    <property type="term" value="F:DNA binding"/>
    <property type="evidence" value="ECO:0007669"/>
    <property type="project" value="UniProtKB-KW"/>
</dbReference>
<gene>
    <name evidence="6" type="ORF">QE417_001191</name>
</gene>
<evidence type="ECO:0000259" key="4">
    <source>
        <dbReference type="PROSITE" id="PS50043"/>
    </source>
</evidence>
<keyword evidence="7" id="KW-1185">Reference proteome</keyword>
<evidence type="ECO:0000256" key="2">
    <source>
        <dbReference type="ARBA" id="ARBA00023125"/>
    </source>
</evidence>
<comment type="caution">
    <text evidence="6">The sequence shown here is derived from an EMBL/GenBank/DDBJ whole genome shotgun (WGS) entry which is preliminary data.</text>
</comment>
<evidence type="ECO:0000259" key="5">
    <source>
        <dbReference type="PROSITE" id="PS50110"/>
    </source>
</evidence>
<evidence type="ECO:0000256" key="1">
    <source>
        <dbReference type="ARBA" id="ARBA00022553"/>
    </source>
</evidence>
<dbReference type="Proteomes" id="UP001258315">
    <property type="component" value="Unassembled WGS sequence"/>
</dbReference>
<dbReference type="PANTHER" id="PTHR43214:SF43">
    <property type="entry name" value="TWO-COMPONENT RESPONSE REGULATOR"/>
    <property type="match status" value="1"/>
</dbReference>
<dbReference type="SUPFAM" id="SSF46894">
    <property type="entry name" value="C-terminal effector domain of the bipartite response regulators"/>
    <property type="match status" value="1"/>
</dbReference>
<dbReference type="PROSITE" id="PS50110">
    <property type="entry name" value="RESPONSE_REGULATORY"/>
    <property type="match status" value="1"/>
</dbReference>
<reference evidence="7" key="1">
    <citation type="submission" date="2023-07" db="EMBL/GenBank/DDBJ databases">
        <title>Functional and genomic diversity of the sorghum phyllosphere microbiome.</title>
        <authorList>
            <person name="Shade A."/>
        </authorList>
    </citation>
    <scope>NUCLEOTIDE SEQUENCE [LARGE SCALE GENOMIC DNA]</scope>
    <source>
        <strain evidence="7">SORGH_AS_0422</strain>
    </source>
</reference>
<dbReference type="InterPro" id="IPR016032">
    <property type="entry name" value="Sig_transdc_resp-reg_C-effctor"/>
</dbReference>
<dbReference type="CDD" id="cd06170">
    <property type="entry name" value="LuxR_C_like"/>
    <property type="match status" value="1"/>
</dbReference>
<dbReference type="Pfam" id="PF00072">
    <property type="entry name" value="Response_reg"/>
    <property type="match status" value="1"/>
</dbReference>
<proteinExistence type="predicted"/>
<dbReference type="InterPro" id="IPR058245">
    <property type="entry name" value="NreC/VraR/RcsB-like_REC"/>
</dbReference>
<dbReference type="InterPro" id="IPR001789">
    <property type="entry name" value="Sig_transdc_resp-reg_receiver"/>
</dbReference>
<dbReference type="SMART" id="SM00421">
    <property type="entry name" value="HTH_LUXR"/>
    <property type="match status" value="1"/>
</dbReference>
<evidence type="ECO:0000256" key="3">
    <source>
        <dbReference type="PROSITE-ProRule" id="PRU00169"/>
    </source>
</evidence>
<sequence length="222" mass="25052">MNKIKVAIADDHKIFGQSLGMLIQAVSDFELLFVAENGLDFLEKLKAAPAPPDVALLDIDMPGMNGIELNRQLHRNKSDIKVIMLSVHLEEELITQVIDDGAASYLAKNCDKDDLIKAVRMVYEEGFYINQLTLRALTLAAKNRNKSPKKLKPVHETLTDRERDILDLICKEYNNTEIAQILFISVRTVEGHRNNLLAKTNSRNTAGLVLFAIRHELFEMPT</sequence>
<dbReference type="PROSITE" id="PS50043">
    <property type="entry name" value="HTH_LUXR_2"/>
    <property type="match status" value="1"/>
</dbReference>
<evidence type="ECO:0000313" key="6">
    <source>
        <dbReference type="EMBL" id="MDT3402119.1"/>
    </source>
</evidence>
<organism evidence="6 7">
    <name type="scientific">Mucilaginibacter terrae</name>
    <dbReference type="NCBI Taxonomy" id="1955052"/>
    <lineage>
        <taxon>Bacteria</taxon>
        <taxon>Pseudomonadati</taxon>
        <taxon>Bacteroidota</taxon>
        <taxon>Sphingobacteriia</taxon>
        <taxon>Sphingobacteriales</taxon>
        <taxon>Sphingobacteriaceae</taxon>
        <taxon>Mucilaginibacter</taxon>
    </lineage>
</organism>
<dbReference type="InterPro" id="IPR011006">
    <property type="entry name" value="CheY-like_superfamily"/>
</dbReference>
<protein>
    <submittedName>
        <fullName evidence="6">DNA-binding NarL/FixJ family response regulator</fullName>
    </submittedName>
</protein>
<dbReference type="InterPro" id="IPR039420">
    <property type="entry name" value="WalR-like"/>
</dbReference>
<feature type="domain" description="Response regulatory" evidence="5">
    <location>
        <begin position="5"/>
        <end position="123"/>
    </location>
</feature>
<keyword evidence="2 6" id="KW-0238">DNA-binding</keyword>
<keyword evidence="1 3" id="KW-0597">Phosphoprotein</keyword>
<dbReference type="EMBL" id="JAVLVU010000001">
    <property type="protein sequence ID" value="MDT3402119.1"/>
    <property type="molecule type" value="Genomic_DNA"/>
</dbReference>
<dbReference type="InterPro" id="IPR000792">
    <property type="entry name" value="Tscrpt_reg_LuxR_C"/>
</dbReference>